<dbReference type="RefSeq" id="WP_154430214.1">
    <property type="nucleotide sequence ID" value="NZ_VUNI01000015.1"/>
</dbReference>
<gene>
    <name evidence="1" type="ORF">FYJ75_09475</name>
</gene>
<sequence length="79" mass="8991">MAGYLIKDTTKEEREQIVAESLGNIEANCDGCMRGLADMYQDYIDGKKELREINMEFNTRFVKSGDDMPGRHSCAMYGE</sequence>
<organism evidence="1 2">
    <name type="scientific">Roseburia porci</name>
    <dbReference type="NCBI Taxonomy" id="2605790"/>
    <lineage>
        <taxon>Bacteria</taxon>
        <taxon>Bacillati</taxon>
        <taxon>Bacillota</taxon>
        <taxon>Clostridia</taxon>
        <taxon>Lachnospirales</taxon>
        <taxon>Lachnospiraceae</taxon>
        <taxon>Roseburia</taxon>
    </lineage>
</organism>
<comment type="caution">
    <text evidence="1">The sequence shown here is derived from an EMBL/GenBank/DDBJ whole genome shotgun (WGS) entry which is preliminary data.</text>
</comment>
<dbReference type="AlphaFoldDB" id="A0A6L5YU65"/>
<proteinExistence type="predicted"/>
<dbReference type="Proteomes" id="UP000474024">
    <property type="component" value="Unassembled WGS sequence"/>
</dbReference>
<accession>A0A6L5YU65</accession>
<evidence type="ECO:0000313" key="1">
    <source>
        <dbReference type="EMBL" id="MST75251.1"/>
    </source>
</evidence>
<dbReference type="EMBL" id="VUNI01000015">
    <property type="protein sequence ID" value="MST75251.1"/>
    <property type="molecule type" value="Genomic_DNA"/>
</dbReference>
<evidence type="ECO:0000313" key="2">
    <source>
        <dbReference type="Proteomes" id="UP000474024"/>
    </source>
</evidence>
<protein>
    <submittedName>
        <fullName evidence="1">Purine biosynthesis protein PurH</fullName>
    </submittedName>
</protein>
<keyword evidence="2" id="KW-1185">Reference proteome</keyword>
<name>A0A6L5YU65_9FIRM</name>
<reference evidence="1 2" key="1">
    <citation type="submission" date="2019-08" db="EMBL/GenBank/DDBJ databases">
        <title>In-depth cultivation of the pig gut microbiome towards novel bacterial diversity and tailored functional studies.</title>
        <authorList>
            <person name="Wylensek D."/>
            <person name="Hitch T.C.A."/>
            <person name="Clavel T."/>
        </authorList>
    </citation>
    <scope>NUCLEOTIDE SEQUENCE [LARGE SCALE GENOMIC DNA]</scope>
    <source>
        <strain evidence="1 2">MUC/MUC-530-WT-4D</strain>
    </source>
</reference>